<evidence type="ECO:0000313" key="3">
    <source>
        <dbReference type="Proteomes" id="UP000006346"/>
    </source>
</evidence>
<evidence type="ECO:0008006" key="4">
    <source>
        <dbReference type="Google" id="ProtNLM"/>
    </source>
</evidence>
<evidence type="ECO:0000256" key="1">
    <source>
        <dbReference type="SAM" id="Phobius"/>
    </source>
</evidence>
<keyword evidence="1" id="KW-1133">Transmembrane helix</keyword>
<gene>
    <name evidence="2" type="ordered locus">Desor_3462</name>
</gene>
<dbReference type="HOGENOM" id="CLU_1072532_0_0_9"/>
<dbReference type="EMBL" id="CP003108">
    <property type="protein sequence ID" value="AET68951.1"/>
    <property type="molecule type" value="Genomic_DNA"/>
</dbReference>
<dbReference type="InterPro" id="IPR011990">
    <property type="entry name" value="TPR-like_helical_dom_sf"/>
</dbReference>
<dbReference type="RefSeq" id="WP_014185759.1">
    <property type="nucleotide sequence ID" value="NC_016584.1"/>
</dbReference>
<dbReference type="SUPFAM" id="SSF48452">
    <property type="entry name" value="TPR-like"/>
    <property type="match status" value="1"/>
</dbReference>
<keyword evidence="1" id="KW-0812">Transmembrane</keyword>
<accession>G7WFS8</accession>
<sequence>MSASLTDPEILYAQKIYYFFFLLTLTSLTTAFVMLVFSFYYGLFTMAFGIGISYILMLLKRNFHPPEKVITAKRMAHTISQNTSPSAIACFAIQLYYYFQESNQAIDLLEKFLPSNDPLIYATLGDILLKEGKTKQALYILRGNPYALIDPLLLATQARVLKQIGRVSEAAKLFERSIHIATQNGFPKIENNWLTQKILTMSHLAGIHHSLADCYFRLENFSDAKKHYHAGNRLLIDISLWRNCPSVHNHSTKIHKKTY</sequence>
<organism evidence="2 3">
    <name type="scientific">Desulfosporosinus orientis (strain ATCC 19365 / DSM 765 / NCIMB 8382 / VKM B-1628 / Singapore I)</name>
    <name type="common">Desulfotomaculum orientis</name>
    <dbReference type="NCBI Taxonomy" id="768706"/>
    <lineage>
        <taxon>Bacteria</taxon>
        <taxon>Bacillati</taxon>
        <taxon>Bacillota</taxon>
        <taxon>Clostridia</taxon>
        <taxon>Eubacteriales</taxon>
        <taxon>Desulfitobacteriaceae</taxon>
        <taxon>Desulfosporosinus</taxon>
    </lineage>
</organism>
<feature type="transmembrane region" description="Helical" evidence="1">
    <location>
        <begin position="16"/>
        <end position="33"/>
    </location>
</feature>
<keyword evidence="1" id="KW-0472">Membrane</keyword>
<dbReference type="KEGG" id="dor:Desor_3462"/>
<evidence type="ECO:0000313" key="2">
    <source>
        <dbReference type="EMBL" id="AET68951.1"/>
    </source>
</evidence>
<dbReference type="Proteomes" id="UP000006346">
    <property type="component" value="Chromosome"/>
</dbReference>
<reference evidence="2 3" key="2">
    <citation type="journal article" date="2012" name="J. Bacteriol.">
        <title>Complete genome sequences of Desulfosporosinus orientis DSM765T, Desulfosporosinus youngiae DSM17734T, Desulfosporosinus meridiei DSM13257T, and Desulfosporosinus acidiphilus DSM22704T.</title>
        <authorList>
            <person name="Pester M."/>
            <person name="Brambilla E."/>
            <person name="Alazard D."/>
            <person name="Rattei T."/>
            <person name="Weinmaier T."/>
            <person name="Han J."/>
            <person name="Lucas S."/>
            <person name="Lapidus A."/>
            <person name="Cheng J.F."/>
            <person name="Goodwin L."/>
            <person name="Pitluck S."/>
            <person name="Peters L."/>
            <person name="Ovchinnikova G."/>
            <person name="Teshima H."/>
            <person name="Detter J.C."/>
            <person name="Han C.S."/>
            <person name="Tapia R."/>
            <person name="Land M.L."/>
            <person name="Hauser L."/>
            <person name="Kyrpides N.C."/>
            <person name="Ivanova N.N."/>
            <person name="Pagani I."/>
            <person name="Huntmann M."/>
            <person name="Wei C.L."/>
            <person name="Davenport K.W."/>
            <person name="Daligault H."/>
            <person name="Chain P.S."/>
            <person name="Chen A."/>
            <person name="Mavromatis K."/>
            <person name="Markowitz V."/>
            <person name="Szeto E."/>
            <person name="Mikhailova N."/>
            <person name="Pati A."/>
            <person name="Wagner M."/>
            <person name="Woyke T."/>
            <person name="Ollivier B."/>
            <person name="Klenk H.P."/>
            <person name="Spring S."/>
            <person name="Loy A."/>
        </authorList>
    </citation>
    <scope>NUCLEOTIDE SEQUENCE [LARGE SCALE GENOMIC DNA]</scope>
    <source>
        <strain evidence="3">ATCC 19365 / DSM 765 / NCIMB 8382 / VKM B-1628</strain>
    </source>
</reference>
<dbReference type="AlphaFoldDB" id="G7WFS8"/>
<proteinExistence type="predicted"/>
<name>G7WFS8_DESOD</name>
<dbReference type="Gene3D" id="1.25.40.10">
    <property type="entry name" value="Tetratricopeptide repeat domain"/>
    <property type="match status" value="1"/>
</dbReference>
<protein>
    <recommendedName>
        <fullName evidence="4">Tetratricopeptide repeat protein</fullName>
    </recommendedName>
</protein>
<keyword evidence="3" id="KW-1185">Reference proteome</keyword>
<reference evidence="3" key="1">
    <citation type="submission" date="2011-11" db="EMBL/GenBank/DDBJ databases">
        <title>Complete sequence of Desulfosporosinus orientis DSM 765.</title>
        <authorList>
            <person name="Lucas S."/>
            <person name="Han J."/>
            <person name="Lapidus A."/>
            <person name="Cheng J.-F."/>
            <person name="Goodwin L."/>
            <person name="Pitluck S."/>
            <person name="Peters L."/>
            <person name="Ovchinnikova G."/>
            <person name="Teshima H."/>
            <person name="Detter J.C."/>
            <person name="Han C."/>
            <person name="Tapia R."/>
            <person name="Land M."/>
            <person name="Hauser L."/>
            <person name="Kyrpides N."/>
            <person name="Ivanova N."/>
            <person name="Pagani I."/>
            <person name="Pester M."/>
            <person name="Spring S."/>
            <person name="Ollivier B."/>
            <person name="Rattei T."/>
            <person name="Klenk H.-P."/>
            <person name="Wagner M."/>
            <person name="Loy A."/>
            <person name="Woyke T."/>
        </authorList>
    </citation>
    <scope>NUCLEOTIDE SEQUENCE [LARGE SCALE GENOMIC DNA]</scope>
    <source>
        <strain evidence="3">ATCC 19365 / DSM 765 / NCIMB 8382 / VKM B-1628</strain>
    </source>
</reference>
<dbReference type="PATRIC" id="fig|768706.3.peg.3489"/>
<dbReference type="eggNOG" id="ENOG5033SN5">
    <property type="taxonomic scope" value="Bacteria"/>
</dbReference>
<feature type="transmembrane region" description="Helical" evidence="1">
    <location>
        <begin position="39"/>
        <end position="59"/>
    </location>
</feature>
<dbReference type="OrthoDB" id="1795928at2"/>